<gene>
    <name evidence="2" type="ORF">CLOACE_09920</name>
</gene>
<protein>
    <submittedName>
        <fullName evidence="2">LAGLIDADG DNA endonuclease family protein</fullName>
    </submittedName>
</protein>
<keyword evidence="2" id="KW-0255">Endonuclease</keyword>
<evidence type="ECO:0000313" key="2">
    <source>
        <dbReference type="EMBL" id="OFI06492.1"/>
    </source>
</evidence>
<dbReference type="Gene3D" id="3.10.28.10">
    <property type="entry name" value="Homing endonucleases"/>
    <property type="match status" value="2"/>
</dbReference>
<dbReference type="EMBL" id="LZFO01000011">
    <property type="protein sequence ID" value="OFI06492.1"/>
    <property type="molecule type" value="Genomic_DNA"/>
</dbReference>
<keyword evidence="2" id="KW-0540">Nuclease</keyword>
<name>A0A1E8F044_9CLOT</name>
<keyword evidence="3" id="KW-1185">Reference proteome</keyword>
<reference evidence="2 3" key="1">
    <citation type="submission" date="2016-06" db="EMBL/GenBank/DDBJ databases">
        <title>Genome sequence of Clostridium acetireducens DSM 10703.</title>
        <authorList>
            <person name="Poehlein A."/>
            <person name="Fluechter S."/>
            <person name="Duerre P."/>
            <person name="Daniel R."/>
        </authorList>
    </citation>
    <scope>NUCLEOTIDE SEQUENCE [LARGE SCALE GENOMIC DNA]</scope>
    <source>
        <strain evidence="2 3">DSM 10703</strain>
    </source>
</reference>
<dbReference type="STRING" id="1121290.CLAOCE_09920"/>
<dbReference type="PATRIC" id="fig|1121290.3.peg.990"/>
<evidence type="ECO:0000259" key="1">
    <source>
        <dbReference type="Pfam" id="PF03161"/>
    </source>
</evidence>
<organism evidence="2 3">
    <name type="scientific">Clostridium acetireducens DSM 10703</name>
    <dbReference type="NCBI Taxonomy" id="1121290"/>
    <lineage>
        <taxon>Bacteria</taxon>
        <taxon>Bacillati</taxon>
        <taxon>Bacillota</taxon>
        <taxon>Clostridia</taxon>
        <taxon>Eubacteriales</taxon>
        <taxon>Clostridiaceae</taxon>
        <taxon>Clostridium</taxon>
    </lineage>
</organism>
<proteinExistence type="predicted"/>
<keyword evidence="2" id="KW-0378">Hydrolase</keyword>
<dbReference type="InterPro" id="IPR004860">
    <property type="entry name" value="LAGLIDADG_dom"/>
</dbReference>
<feature type="domain" description="Homing endonuclease LAGLIDADG" evidence="1">
    <location>
        <begin position="9"/>
        <end position="177"/>
    </location>
</feature>
<dbReference type="SUPFAM" id="SSF55608">
    <property type="entry name" value="Homing endonucleases"/>
    <property type="match status" value="1"/>
</dbReference>
<dbReference type="OrthoDB" id="2351986at2"/>
<sequence length="281" mass="33272">MKITTIEQNILIGSILGDGNLALYGRSKNAHYREHGAFYQLPYRMWKCNKLKNLKFKIRENEKYPSLVSPSHPIFTKLYNKFYINNRKSLTKENIKMLNHPIGLACLYMDDGSLVIDSSKKSNKIYLFPRIAIYTLNFTKEENMLLIEHIKNIFNIKFKLKESPYGTKYLLELNKRNEIMKFINIVKPYVENIKCMKYKIEVEERMNNKYNELLKENIEEKIVISPLHVKNKNYTKEEENLIISLKLKGVKDKEIAKIIGKTYYGVVDKIRRLRKEGKLPH</sequence>
<dbReference type="Pfam" id="PF03161">
    <property type="entry name" value="LAGLIDADG_2"/>
    <property type="match status" value="1"/>
</dbReference>
<dbReference type="Proteomes" id="UP000175744">
    <property type="component" value="Unassembled WGS sequence"/>
</dbReference>
<dbReference type="RefSeq" id="WP_070109927.1">
    <property type="nucleotide sequence ID" value="NZ_LZFO01000011.1"/>
</dbReference>
<evidence type="ECO:0000313" key="3">
    <source>
        <dbReference type="Proteomes" id="UP000175744"/>
    </source>
</evidence>
<dbReference type="GO" id="GO:0004519">
    <property type="term" value="F:endonuclease activity"/>
    <property type="evidence" value="ECO:0007669"/>
    <property type="project" value="UniProtKB-KW"/>
</dbReference>
<comment type="caution">
    <text evidence="2">The sequence shown here is derived from an EMBL/GenBank/DDBJ whole genome shotgun (WGS) entry which is preliminary data.</text>
</comment>
<dbReference type="InterPro" id="IPR027434">
    <property type="entry name" value="Homing_endonucl"/>
</dbReference>
<dbReference type="AlphaFoldDB" id="A0A1E8F044"/>
<accession>A0A1E8F044</accession>